<comment type="catalytic activity">
    <reaction evidence="9 12">
        <text>cytidine(4) in tRNA(Pro) + S-adenosyl-L-methionine = 2'-O-methylcytidine(4) in tRNA(Pro) + S-adenosyl-L-homocysteine + H(+)</text>
        <dbReference type="Rhea" id="RHEA:32767"/>
        <dbReference type="Rhea" id="RHEA-COMP:10397"/>
        <dbReference type="Rhea" id="RHEA-COMP:10398"/>
        <dbReference type="ChEBI" id="CHEBI:15378"/>
        <dbReference type="ChEBI" id="CHEBI:57856"/>
        <dbReference type="ChEBI" id="CHEBI:59789"/>
        <dbReference type="ChEBI" id="CHEBI:74495"/>
        <dbReference type="ChEBI" id="CHEBI:82748"/>
        <dbReference type="EC" id="2.1.1.225"/>
    </reaction>
</comment>
<keyword evidence="4 12" id="KW-0949">S-adenosyl-L-methionine</keyword>
<keyword evidence="15" id="KW-1185">Reference proteome</keyword>
<evidence type="ECO:0000256" key="11">
    <source>
        <dbReference type="ARBA" id="ARBA00049393"/>
    </source>
</evidence>
<dbReference type="EMBL" id="JAODUP010000027">
    <property type="protein sequence ID" value="KAK2167501.1"/>
    <property type="molecule type" value="Genomic_DNA"/>
</dbReference>
<gene>
    <name evidence="14" type="ORF">LSH36_27g09072</name>
</gene>
<evidence type="ECO:0000259" key="13">
    <source>
        <dbReference type="PROSITE" id="PS51800"/>
    </source>
</evidence>
<proteinExistence type="inferred from homology"/>
<keyword evidence="2 12" id="KW-0489">Methyltransferase</keyword>
<accession>A0AAD9NGK0</accession>
<feature type="domain" description="CHHC U11-48K-type" evidence="13">
    <location>
        <begin position="62"/>
        <end position="89"/>
    </location>
</feature>
<keyword evidence="5 12" id="KW-0819">tRNA processing</keyword>
<keyword evidence="3 12" id="KW-0808">Transferase</keyword>
<dbReference type="GO" id="GO:0106050">
    <property type="term" value="F:tRNA 2'-O-methyltransferase activity"/>
    <property type="evidence" value="ECO:0007669"/>
    <property type="project" value="UniProtKB-UniRule"/>
</dbReference>
<evidence type="ECO:0000256" key="7">
    <source>
        <dbReference type="ARBA" id="ARBA00022771"/>
    </source>
</evidence>
<comment type="function">
    <text evidence="12">tRNA methylase which 2'-O-methylates cytidine(4) in tRNA(Pro) and tRNA(Gly)(GCC), and adenosine(4) in tRNA(His).</text>
</comment>
<dbReference type="Pfam" id="PF11722">
    <property type="entry name" value="zf-TRM13_CCCH"/>
    <property type="match status" value="1"/>
</dbReference>
<evidence type="ECO:0000256" key="3">
    <source>
        <dbReference type="ARBA" id="ARBA00022679"/>
    </source>
</evidence>
<dbReference type="AlphaFoldDB" id="A0AAD9NGK0"/>
<evidence type="ECO:0000256" key="6">
    <source>
        <dbReference type="ARBA" id="ARBA00022723"/>
    </source>
</evidence>
<evidence type="ECO:0000313" key="15">
    <source>
        <dbReference type="Proteomes" id="UP001208570"/>
    </source>
</evidence>
<comment type="catalytic activity">
    <reaction evidence="10 12">
        <text>cytidine(4) in tRNA(Gly)(GCC) + S-adenosyl-L-methionine = 2'-O-methylcytidine(4) in tRNA(Gly)(GCC) + S-adenosyl-L-homocysteine + H(+)</text>
        <dbReference type="Rhea" id="RHEA:43192"/>
        <dbReference type="Rhea" id="RHEA-COMP:10399"/>
        <dbReference type="Rhea" id="RHEA-COMP:10400"/>
        <dbReference type="ChEBI" id="CHEBI:15378"/>
        <dbReference type="ChEBI" id="CHEBI:57856"/>
        <dbReference type="ChEBI" id="CHEBI:59789"/>
        <dbReference type="ChEBI" id="CHEBI:74495"/>
        <dbReference type="ChEBI" id="CHEBI:82748"/>
        <dbReference type="EC" id="2.1.1.225"/>
    </reaction>
</comment>
<evidence type="ECO:0000256" key="4">
    <source>
        <dbReference type="ARBA" id="ARBA00022691"/>
    </source>
</evidence>
<evidence type="ECO:0000256" key="2">
    <source>
        <dbReference type="ARBA" id="ARBA00022603"/>
    </source>
</evidence>
<evidence type="ECO:0000256" key="8">
    <source>
        <dbReference type="ARBA" id="ARBA00022833"/>
    </source>
</evidence>
<organism evidence="14 15">
    <name type="scientific">Paralvinella palmiformis</name>
    <dbReference type="NCBI Taxonomy" id="53620"/>
    <lineage>
        <taxon>Eukaryota</taxon>
        <taxon>Metazoa</taxon>
        <taxon>Spiralia</taxon>
        <taxon>Lophotrochozoa</taxon>
        <taxon>Annelida</taxon>
        <taxon>Polychaeta</taxon>
        <taxon>Sedentaria</taxon>
        <taxon>Canalipalpata</taxon>
        <taxon>Terebellida</taxon>
        <taxon>Terebelliformia</taxon>
        <taxon>Alvinellidae</taxon>
        <taxon>Paralvinella</taxon>
    </lineage>
</organism>
<dbReference type="InterPro" id="IPR039044">
    <property type="entry name" value="Trm13"/>
</dbReference>
<reference evidence="14" key="1">
    <citation type="journal article" date="2023" name="Mol. Biol. Evol.">
        <title>Third-Generation Sequencing Reveals the Adaptive Role of the Epigenome in Three Deep-Sea Polychaetes.</title>
        <authorList>
            <person name="Perez M."/>
            <person name="Aroh O."/>
            <person name="Sun Y."/>
            <person name="Lan Y."/>
            <person name="Juniper S.K."/>
            <person name="Young C.R."/>
            <person name="Angers B."/>
            <person name="Qian P.Y."/>
        </authorList>
    </citation>
    <scope>NUCLEOTIDE SEQUENCE</scope>
    <source>
        <strain evidence="14">P08H-3</strain>
    </source>
</reference>
<dbReference type="PANTHER" id="PTHR12998">
    <property type="entry name" value="TRNA:M(4)X MODIFICATION ENZYME TRM13 HOMOLOG"/>
    <property type="match status" value="1"/>
</dbReference>
<keyword evidence="6 12" id="KW-0479">Metal-binding</keyword>
<evidence type="ECO:0000256" key="10">
    <source>
        <dbReference type="ARBA" id="ARBA00048635"/>
    </source>
</evidence>
<dbReference type="InterPro" id="IPR022776">
    <property type="entry name" value="TRM13/UPF0224_CHHC_Znf_dom"/>
</dbReference>
<evidence type="ECO:0000256" key="1">
    <source>
        <dbReference type="ARBA" id="ARBA00005265"/>
    </source>
</evidence>
<dbReference type="InterPro" id="IPR007871">
    <property type="entry name" value="Methyltransferase_TRM13"/>
</dbReference>
<comment type="caution">
    <text evidence="14">The sequence shown here is derived from an EMBL/GenBank/DDBJ whole genome shotgun (WGS) entry which is preliminary data.</text>
</comment>
<comment type="similarity">
    <text evidence="1 12">Belongs to the methyltransferase TRM13 family.</text>
</comment>
<name>A0AAD9NGK0_9ANNE</name>
<comment type="catalytic activity">
    <reaction evidence="11 12">
        <text>adenosine(4) in tRNA(His) + S-adenosyl-L-methionine = 2'-O-methyladenosine(4) in tRNA(His) + S-adenosyl-L-homocysteine + H(+)</text>
        <dbReference type="Rhea" id="RHEA:43196"/>
        <dbReference type="Rhea" id="RHEA-COMP:10401"/>
        <dbReference type="Rhea" id="RHEA-COMP:10402"/>
        <dbReference type="ChEBI" id="CHEBI:15378"/>
        <dbReference type="ChEBI" id="CHEBI:57856"/>
        <dbReference type="ChEBI" id="CHEBI:59789"/>
        <dbReference type="ChEBI" id="CHEBI:74411"/>
        <dbReference type="ChEBI" id="CHEBI:74477"/>
        <dbReference type="EC" id="2.1.1.225"/>
    </reaction>
</comment>
<dbReference type="GO" id="GO:0030488">
    <property type="term" value="P:tRNA methylation"/>
    <property type="evidence" value="ECO:0007669"/>
    <property type="project" value="InterPro"/>
</dbReference>
<dbReference type="PROSITE" id="PS51800">
    <property type="entry name" value="ZF_CHHC_U11_48K"/>
    <property type="match status" value="1"/>
</dbReference>
<dbReference type="PANTHER" id="PTHR12998:SF0">
    <property type="entry name" value="TRNA:M(4)X MODIFICATION ENZYME TRM13 HOMOLOG"/>
    <property type="match status" value="1"/>
</dbReference>
<keyword evidence="7 12" id="KW-0863">Zinc-finger</keyword>
<dbReference type="GO" id="GO:0008270">
    <property type="term" value="F:zinc ion binding"/>
    <property type="evidence" value="ECO:0007669"/>
    <property type="project" value="UniProtKB-KW"/>
</dbReference>
<evidence type="ECO:0000256" key="9">
    <source>
        <dbReference type="ARBA" id="ARBA00048165"/>
    </source>
</evidence>
<evidence type="ECO:0000256" key="12">
    <source>
        <dbReference type="RuleBase" id="RU367103"/>
    </source>
</evidence>
<dbReference type="Pfam" id="PF05253">
    <property type="entry name" value="zf-U11-48K"/>
    <property type="match status" value="1"/>
</dbReference>
<protein>
    <recommendedName>
        <fullName evidence="12">tRNA:m(4)X modification enzyme TRM13</fullName>
        <ecNumber evidence="12">2.1.1.225</ecNumber>
    </recommendedName>
</protein>
<dbReference type="Proteomes" id="UP001208570">
    <property type="component" value="Unassembled WGS sequence"/>
</dbReference>
<evidence type="ECO:0000256" key="5">
    <source>
        <dbReference type="ARBA" id="ARBA00022694"/>
    </source>
</evidence>
<dbReference type="EC" id="2.1.1.225" evidence="12"/>
<evidence type="ECO:0000313" key="14">
    <source>
        <dbReference type="EMBL" id="KAK2167501.1"/>
    </source>
</evidence>
<dbReference type="InterPro" id="IPR021721">
    <property type="entry name" value="Znf_CCCH-type_TRM13"/>
</dbReference>
<keyword evidence="8 12" id="KW-0862">Zinc</keyword>
<sequence length="426" mass="47924">MSESEEKPANYTAQECQNGVPERCSFYMKKKMRYCKLEPVAGSGYCTIHAHDMGVIQNKRKRIPCPLDPKHSCYEDLLKNHLKKCNARPGLNPPCYVIDINSGSDDGENSSNYQVSIRDVSDQEVLALTKVVTELHKGFVGELDKNCLFHEVLQEEKAKPHNGAAAQKHINQQASLIGHLQKAGLLRDGISYLEFGAGKGGLSHWIQLALSQCSNNQYILIDRSSVRYRMDTYHRGAEQGPDFERIKTDIRHLHLGKIASLQNDMRPIVGVGKHLCGSATDMMLRCLMETPHRDESGLKSKIVGIVLALCCHHRTDWQTYCGKAFFKQCGLGAREFHLISSMTSWATCGGTLAAEKSPGGSDSTYNHYRYGNLLPEEREEIGYQCKQLIDHGRLLYLKDHGYHVQQIYYAEKEQTLENMALVAKCT</sequence>
<dbReference type="Pfam" id="PF05206">
    <property type="entry name" value="TRM13"/>
    <property type="match status" value="1"/>
</dbReference>